<evidence type="ECO:0000313" key="1">
    <source>
        <dbReference type="EMBL" id="KAH7913587.1"/>
    </source>
</evidence>
<organism evidence="1 2">
    <name type="scientific">Hygrophoropsis aurantiaca</name>
    <dbReference type="NCBI Taxonomy" id="72124"/>
    <lineage>
        <taxon>Eukaryota</taxon>
        <taxon>Fungi</taxon>
        <taxon>Dikarya</taxon>
        <taxon>Basidiomycota</taxon>
        <taxon>Agaricomycotina</taxon>
        <taxon>Agaricomycetes</taxon>
        <taxon>Agaricomycetidae</taxon>
        <taxon>Boletales</taxon>
        <taxon>Coniophorineae</taxon>
        <taxon>Hygrophoropsidaceae</taxon>
        <taxon>Hygrophoropsis</taxon>
    </lineage>
</organism>
<comment type="caution">
    <text evidence="1">The sequence shown here is derived from an EMBL/GenBank/DDBJ whole genome shotgun (WGS) entry which is preliminary data.</text>
</comment>
<proteinExistence type="predicted"/>
<name>A0ACB8AK18_9AGAM</name>
<sequence>MHRALTISEVIFEIFSYLPEAHWCLEVSRSKPSGSAGHVTLAALAVTCRIFRDPALAVRWRRLRGLEALLFLFPSDVVNTPACAKPSHSQKLARLPSREEWVRFENYTSYVREIAMCPGADDDIVHALAALSKKYLPCPSQHMFRSLQSFTSHQLSASSLVPILFPPSLRCLDLEFPIEIARQLGVPAMLSLIKDRCTMLTQIRIKGLYSGGNGGDLAAVLRTLNSSFSIPARSIWTMTPSSEEVAYNNRIETLYLEDSIIKDPAAVALILQDLFWSLKNVAVSFTDPHDKSRYDPLWAEVNSRLLLAATRKQEIGFRRRNLEVSSFSRFRPLPLLSPHPFRLDASLATSEY</sequence>
<protein>
    <submittedName>
        <fullName evidence="1">Uncharacterized protein</fullName>
    </submittedName>
</protein>
<dbReference type="EMBL" id="MU267628">
    <property type="protein sequence ID" value="KAH7913587.1"/>
    <property type="molecule type" value="Genomic_DNA"/>
</dbReference>
<accession>A0ACB8AK18</accession>
<keyword evidence="2" id="KW-1185">Reference proteome</keyword>
<evidence type="ECO:0000313" key="2">
    <source>
        <dbReference type="Proteomes" id="UP000790377"/>
    </source>
</evidence>
<dbReference type="Proteomes" id="UP000790377">
    <property type="component" value="Unassembled WGS sequence"/>
</dbReference>
<gene>
    <name evidence="1" type="ORF">BJ138DRAFT_1111335</name>
</gene>
<reference evidence="1" key="1">
    <citation type="journal article" date="2021" name="New Phytol.">
        <title>Evolutionary innovations through gain and loss of genes in the ectomycorrhizal Boletales.</title>
        <authorList>
            <person name="Wu G."/>
            <person name="Miyauchi S."/>
            <person name="Morin E."/>
            <person name="Kuo A."/>
            <person name="Drula E."/>
            <person name="Varga T."/>
            <person name="Kohler A."/>
            <person name="Feng B."/>
            <person name="Cao Y."/>
            <person name="Lipzen A."/>
            <person name="Daum C."/>
            <person name="Hundley H."/>
            <person name="Pangilinan J."/>
            <person name="Johnson J."/>
            <person name="Barry K."/>
            <person name="LaButti K."/>
            <person name="Ng V."/>
            <person name="Ahrendt S."/>
            <person name="Min B."/>
            <person name="Choi I.G."/>
            <person name="Park H."/>
            <person name="Plett J.M."/>
            <person name="Magnuson J."/>
            <person name="Spatafora J.W."/>
            <person name="Nagy L.G."/>
            <person name="Henrissat B."/>
            <person name="Grigoriev I.V."/>
            <person name="Yang Z.L."/>
            <person name="Xu J."/>
            <person name="Martin F.M."/>
        </authorList>
    </citation>
    <scope>NUCLEOTIDE SEQUENCE</scope>
    <source>
        <strain evidence="1">ATCC 28755</strain>
    </source>
</reference>